<dbReference type="AlphaFoldDB" id="A0A421BPY9"/>
<keyword evidence="18" id="KW-0732">Signal</keyword>
<keyword evidence="9 17" id="KW-1133">Transmembrane helix</keyword>
<dbReference type="PROSITE" id="PS50283">
    <property type="entry name" value="NA_SOLUT_SYMP_3"/>
    <property type="match status" value="1"/>
</dbReference>
<dbReference type="InterPro" id="IPR018212">
    <property type="entry name" value="Na/solute_symporter_CS"/>
</dbReference>
<evidence type="ECO:0000256" key="15">
    <source>
        <dbReference type="ARBA" id="ARBA00032392"/>
    </source>
</evidence>
<evidence type="ECO:0000313" key="20">
    <source>
        <dbReference type="Proteomes" id="UP000279673"/>
    </source>
</evidence>
<dbReference type="Gene3D" id="1.20.1730.10">
    <property type="entry name" value="Sodium/glucose cotransporter"/>
    <property type="match status" value="1"/>
</dbReference>
<dbReference type="GO" id="GO:0005886">
    <property type="term" value="C:plasma membrane"/>
    <property type="evidence" value="ECO:0007669"/>
    <property type="project" value="UniProtKB-SubCell"/>
</dbReference>
<feature type="chain" id="PRO_5019075740" description="Cation/acetate symporter ActP" evidence="18">
    <location>
        <begin position="26"/>
        <end position="577"/>
    </location>
</feature>
<feature type="transmembrane region" description="Helical" evidence="17">
    <location>
        <begin position="455"/>
        <end position="479"/>
    </location>
</feature>
<evidence type="ECO:0000256" key="18">
    <source>
        <dbReference type="SAM" id="SignalP"/>
    </source>
</evidence>
<evidence type="ECO:0000256" key="5">
    <source>
        <dbReference type="ARBA" id="ARBA00022475"/>
    </source>
</evidence>
<dbReference type="PROSITE" id="PS00456">
    <property type="entry name" value="NA_SOLUT_SYMP_1"/>
    <property type="match status" value="1"/>
</dbReference>
<dbReference type="InterPro" id="IPR050277">
    <property type="entry name" value="Sodium:Solute_Symporter"/>
</dbReference>
<dbReference type="FunFam" id="1.20.1730.10:FF:000001">
    <property type="entry name" value="Cation/acetate symporter ActP"/>
    <property type="match status" value="1"/>
</dbReference>
<evidence type="ECO:0000256" key="1">
    <source>
        <dbReference type="ARBA" id="ARBA00004429"/>
    </source>
</evidence>
<evidence type="ECO:0000256" key="11">
    <source>
        <dbReference type="ARBA" id="ARBA00023065"/>
    </source>
</evidence>
<dbReference type="GO" id="GO:0006847">
    <property type="term" value="P:plasma membrane acetate transport"/>
    <property type="evidence" value="ECO:0007669"/>
    <property type="project" value="TreeGrafter"/>
</dbReference>
<evidence type="ECO:0000256" key="4">
    <source>
        <dbReference type="ARBA" id="ARBA00022448"/>
    </source>
</evidence>
<keyword evidence="13" id="KW-0739">Sodium transport</keyword>
<feature type="transmembrane region" description="Helical" evidence="17">
    <location>
        <begin position="284"/>
        <end position="308"/>
    </location>
</feature>
<evidence type="ECO:0000256" key="17">
    <source>
        <dbReference type="SAM" id="Phobius"/>
    </source>
</evidence>
<feature type="transmembrane region" description="Helical" evidence="17">
    <location>
        <begin position="82"/>
        <end position="104"/>
    </location>
</feature>
<feature type="transmembrane region" description="Helical" evidence="17">
    <location>
        <begin position="41"/>
        <end position="61"/>
    </location>
</feature>
<feature type="transmembrane region" description="Helical" evidence="17">
    <location>
        <begin position="430"/>
        <end position="449"/>
    </location>
</feature>
<feature type="transmembrane region" description="Helical" evidence="17">
    <location>
        <begin position="110"/>
        <end position="129"/>
    </location>
</feature>
<keyword evidence="10" id="KW-0915">Sodium</keyword>
<evidence type="ECO:0000256" key="12">
    <source>
        <dbReference type="ARBA" id="ARBA00023136"/>
    </source>
</evidence>
<dbReference type="InterPro" id="IPR001734">
    <property type="entry name" value="Na/solute_symporter"/>
</dbReference>
<keyword evidence="12 17" id="KW-0472">Membrane</keyword>
<feature type="transmembrane region" description="Helical" evidence="17">
    <location>
        <begin position="486"/>
        <end position="504"/>
    </location>
</feature>
<evidence type="ECO:0000256" key="8">
    <source>
        <dbReference type="ARBA" id="ARBA00022847"/>
    </source>
</evidence>
<dbReference type="NCBIfam" id="NF006903">
    <property type="entry name" value="PRK09395.1"/>
    <property type="match status" value="1"/>
</dbReference>
<keyword evidence="5" id="KW-1003">Cell membrane</keyword>
<feature type="transmembrane region" description="Helical" evidence="17">
    <location>
        <begin position="155"/>
        <end position="176"/>
    </location>
</feature>
<proteinExistence type="inferred from homology"/>
<dbReference type="Pfam" id="PF00474">
    <property type="entry name" value="SSF"/>
    <property type="match status" value="1"/>
</dbReference>
<evidence type="ECO:0000256" key="7">
    <source>
        <dbReference type="ARBA" id="ARBA00022692"/>
    </source>
</evidence>
<dbReference type="CDD" id="cd11480">
    <property type="entry name" value="SLC5sbd_u4"/>
    <property type="match status" value="1"/>
</dbReference>
<dbReference type="InterPro" id="IPR038377">
    <property type="entry name" value="Na/Glc_symporter_sf"/>
</dbReference>
<comment type="subcellular location">
    <subcellularLocation>
        <location evidence="1">Cell inner membrane</location>
        <topology evidence="1">Multi-pass membrane protein</topology>
    </subcellularLocation>
</comment>
<feature type="transmembrane region" description="Helical" evidence="17">
    <location>
        <begin position="380"/>
        <end position="409"/>
    </location>
</feature>
<dbReference type="GO" id="GO:0015123">
    <property type="term" value="F:acetate transmembrane transporter activity"/>
    <property type="evidence" value="ECO:0007669"/>
    <property type="project" value="TreeGrafter"/>
</dbReference>
<feature type="signal peptide" evidence="18">
    <location>
        <begin position="1"/>
        <end position="25"/>
    </location>
</feature>
<evidence type="ECO:0000256" key="14">
    <source>
        <dbReference type="ARBA" id="ARBA00031561"/>
    </source>
</evidence>
<keyword evidence="4" id="KW-0813">Transport</keyword>
<feature type="transmembrane region" description="Helical" evidence="17">
    <location>
        <begin position="524"/>
        <end position="542"/>
    </location>
</feature>
<feature type="transmembrane region" description="Helical" evidence="17">
    <location>
        <begin position="188"/>
        <end position="207"/>
    </location>
</feature>
<feature type="transmembrane region" description="Helical" evidence="17">
    <location>
        <begin position="320"/>
        <end position="346"/>
    </location>
</feature>
<protein>
    <recommendedName>
        <fullName evidence="3">Cation/acetate symporter ActP</fullName>
    </recommendedName>
    <alternativeName>
        <fullName evidence="15">Acetate permease</fullName>
    </alternativeName>
    <alternativeName>
        <fullName evidence="14">Acetate transporter ActP</fullName>
    </alternativeName>
</protein>
<evidence type="ECO:0000256" key="3">
    <source>
        <dbReference type="ARBA" id="ARBA00018047"/>
    </source>
</evidence>
<accession>A0A421BPY9</accession>
<feature type="transmembrane region" description="Helical" evidence="17">
    <location>
        <begin position="219"/>
        <end position="239"/>
    </location>
</feature>
<evidence type="ECO:0000256" key="6">
    <source>
        <dbReference type="ARBA" id="ARBA00022519"/>
    </source>
</evidence>
<comment type="similarity">
    <text evidence="2 16">Belongs to the sodium:solute symporter (SSF) (TC 2.A.21) family.</text>
</comment>
<evidence type="ECO:0000256" key="9">
    <source>
        <dbReference type="ARBA" id="ARBA00022989"/>
    </source>
</evidence>
<dbReference type="RefSeq" id="WP_121533117.1">
    <property type="nucleotide sequence ID" value="NZ_RCHI01000007.1"/>
</dbReference>
<dbReference type="GO" id="GO:0015293">
    <property type="term" value="F:symporter activity"/>
    <property type="evidence" value="ECO:0007669"/>
    <property type="project" value="UniProtKB-KW"/>
</dbReference>
<dbReference type="NCBIfam" id="TIGR00813">
    <property type="entry name" value="sss"/>
    <property type="match status" value="1"/>
</dbReference>
<evidence type="ECO:0000256" key="2">
    <source>
        <dbReference type="ARBA" id="ARBA00006434"/>
    </source>
</evidence>
<evidence type="ECO:0000256" key="16">
    <source>
        <dbReference type="RuleBase" id="RU362091"/>
    </source>
</evidence>
<name>A0A421BPY9_9RHOB</name>
<dbReference type="Proteomes" id="UP000279673">
    <property type="component" value="Unassembled WGS sequence"/>
</dbReference>
<keyword evidence="7 17" id="KW-0812">Transmembrane</keyword>
<keyword evidence="8" id="KW-0769">Symport</keyword>
<dbReference type="EMBL" id="RCHI01000007">
    <property type="protein sequence ID" value="RLL65012.1"/>
    <property type="molecule type" value="Genomic_DNA"/>
</dbReference>
<evidence type="ECO:0000256" key="10">
    <source>
        <dbReference type="ARBA" id="ARBA00023053"/>
    </source>
</evidence>
<reference evidence="19 20" key="1">
    <citation type="submission" date="2018-10" db="EMBL/GenBank/DDBJ databases">
        <title>Rhodobacter sp . BO-81.</title>
        <authorList>
            <person name="Im W.T."/>
        </authorList>
    </citation>
    <scope>NUCLEOTIDE SEQUENCE [LARGE SCALE GENOMIC DNA]</scope>
    <source>
        <strain evidence="19 20">BO-81</strain>
    </source>
</reference>
<keyword evidence="6" id="KW-0997">Cell inner membrane</keyword>
<dbReference type="PANTHER" id="PTHR48086">
    <property type="entry name" value="SODIUM/PROLINE SYMPORTER-RELATED"/>
    <property type="match status" value="1"/>
</dbReference>
<dbReference type="PANTHER" id="PTHR48086:SF6">
    <property type="entry name" value="CATION_ACETATE SYMPORTER ACTP"/>
    <property type="match status" value="1"/>
</dbReference>
<keyword evidence="20" id="KW-1185">Reference proteome</keyword>
<gene>
    <name evidence="19" type="ORF">DYS74_09275</name>
</gene>
<evidence type="ECO:0000313" key="19">
    <source>
        <dbReference type="EMBL" id="RLL65012.1"/>
    </source>
</evidence>
<organism evidence="19 20">
    <name type="scientific">Paenirhodobacter hankyongi</name>
    <dbReference type="NCBI Taxonomy" id="2294033"/>
    <lineage>
        <taxon>Bacteria</taxon>
        <taxon>Pseudomonadati</taxon>
        <taxon>Pseudomonadota</taxon>
        <taxon>Alphaproteobacteria</taxon>
        <taxon>Rhodobacterales</taxon>
        <taxon>Rhodobacter group</taxon>
        <taxon>Paenirhodobacter</taxon>
    </lineage>
</organism>
<comment type="caution">
    <text evidence="19">The sequence shown here is derived from an EMBL/GenBank/DDBJ whole genome shotgun (WGS) entry which is preliminary data.</text>
</comment>
<evidence type="ECO:0000256" key="13">
    <source>
        <dbReference type="ARBA" id="ARBA00023201"/>
    </source>
</evidence>
<sequence length="577" mass="60692">MNRLTQAGRSLGLAALMLMPGAVFAAGTLEGEIKQQPTNWTAIGMFAVFVVMTLFITKWAAAKTKSAADFYTAGGGITGFQNGLAIAGDYMSAASFLGISAAVMTSGFDGLIYSIGFLVGWPILTFLMAERLRNLGKFTFADVAAFRFAQTPVRVFAALSTLVVVAFYLIAQMVGAGQLIKLLFGLDYHYAVIIVGALMMVYVLFGGMTATTWVQIIKACLLLGGASFMAFMVMSHFGFSFEGLFAESVKVKSELAGAAGKTPEEAAKAGLSIMGPGSFVKDPISAISFGMALMFGTAGLPHILMRFFTVPSAKEARKSVMWATVWIGYFYLLTFIIGFGAIVFVLTNPDFLELKDGVSGLIGGNNMAAVHLAHAVGGNIFLGFISAVAFATILAVVAGLTLSGASAVSHDLYSTVFKKGKADSASELKVSRITTIALGIVAVILGIAFEKQNIAFMVSLAFAIAASANFPVLFLSLLWKGMTTRGAVIGGLIGLVSSVTLTVISPSVWEATLGHAKGSAPFPYTSPALFSMVLAFVGVWFFSITDKSRRAEEDKAGYLAQQVRSETGIGAAEASAH</sequence>
<keyword evidence="11" id="KW-0406">Ion transport</keyword>
<dbReference type="GO" id="GO:0006814">
    <property type="term" value="P:sodium ion transport"/>
    <property type="evidence" value="ECO:0007669"/>
    <property type="project" value="UniProtKB-KW"/>
</dbReference>